<dbReference type="InterPro" id="IPR036291">
    <property type="entry name" value="NAD(P)-bd_dom_sf"/>
</dbReference>
<dbReference type="GO" id="GO:0006098">
    <property type="term" value="P:pentose-phosphate shunt"/>
    <property type="evidence" value="ECO:0007669"/>
    <property type="project" value="UniProtKB-UniPathway"/>
</dbReference>
<reference evidence="7 8" key="1">
    <citation type="submission" date="2020-07" db="EMBL/GenBank/DDBJ databases">
        <title>Complete genome sequence analysis of Acidithiobacillus ferrivorans XJFY6S-08 reveals extreme environmental adaptation to alpine acid mine drainage.</title>
        <authorList>
            <person name="Yan L."/>
            <person name="Ni Y."/>
        </authorList>
    </citation>
    <scope>NUCLEOTIDE SEQUENCE [LARGE SCALE GENOMIC DNA]</scope>
    <source>
        <strain evidence="7 8">XJFY6S-08</strain>
    </source>
</reference>
<dbReference type="PANTHER" id="PTHR11811">
    <property type="entry name" value="6-PHOSPHOGLUCONATE DEHYDROGENASE"/>
    <property type="match status" value="1"/>
</dbReference>
<dbReference type="Proteomes" id="UP000595420">
    <property type="component" value="Chromosome"/>
</dbReference>
<dbReference type="InterPro" id="IPR002204">
    <property type="entry name" value="3-OH-isobutyrate_DH-rel_CS"/>
</dbReference>
<dbReference type="SUPFAM" id="SSF51735">
    <property type="entry name" value="NAD(P)-binding Rossmann-fold domains"/>
    <property type="match status" value="1"/>
</dbReference>
<dbReference type="GO" id="GO:0016054">
    <property type="term" value="P:organic acid catabolic process"/>
    <property type="evidence" value="ECO:0007669"/>
    <property type="project" value="UniProtKB-ARBA"/>
</dbReference>
<dbReference type="PROSITE" id="PS00895">
    <property type="entry name" value="3_HYDROXYISOBUT_DH"/>
    <property type="match status" value="1"/>
</dbReference>
<accession>A0A7T4WBR9</accession>
<feature type="domain" description="6-phosphogluconate dehydrogenase C-terminal" evidence="6">
    <location>
        <begin position="173"/>
        <end position="305"/>
    </location>
</feature>
<evidence type="ECO:0000256" key="1">
    <source>
        <dbReference type="ARBA" id="ARBA00004959"/>
    </source>
</evidence>
<keyword evidence="4" id="KW-0311">Gluconate utilization</keyword>
<evidence type="ECO:0000313" key="8">
    <source>
        <dbReference type="Proteomes" id="UP000595420"/>
    </source>
</evidence>
<dbReference type="InterPro" id="IPR006115">
    <property type="entry name" value="6PGDH_NADP-bd"/>
</dbReference>
<dbReference type="GO" id="GO:0050661">
    <property type="term" value="F:NADP binding"/>
    <property type="evidence" value="ECO:0007669"/>
    <property type="project" value="InterPro"/>
</dbReference>
<comment type="similarity">
    <text evidence="2">Belongs to the 6-phosphogluconate dehydrogenase family.</text>
</comment>
<feature type="active site" evidence="5">
    <location>
        <position position="177"/>
    </location>
</feature>
<dbReference type="GO" id="GO:0004616">
    <property type="term" value="F:phosphogluconate dehydrogenase (decarboxylating) activity"/>
    <property type="evidence" value="ECO:0007669"/>
    <property type="project" value="InterPro"/>
</dbReference>
<organism evidence="7 8">
    <name type="scientific">Acidithiobacillus ferrivorans</name>
    <dbReference type="NCBI Taxonomy" id="160808"/>
    <lineage>
        <taxon>Bacteria</taxon>
        <taxon>Pseudomonadati</taxon>
        <taxon>Pseudomonadota</taxon>
        <taxon>Acidithiobacillia</taxon>
        <taxon>Acidithiobacillales</taxon>
        <taxon>Acidithiobacillaceae</taxon>
        <taxon>Acidithiobacillus</taxon>
    </lineage>
</organism>
<dbReference type="InterPro" id="IPR013328">
    <property type="entry name" value="6PGD_dom2"/>
</dbReference>
<dbReference type="GO" id="GO:0019521">
    <property type="term" value="P:D-gluconate metabolic process"/>
    <property type="evidence" value="ECO:0007669"/>
    <property type="project" value="UniProtKB-KW"/>
</dbReference>
<dbReference type="Pfam" id="PF00393">
    <property type="entry name" value="6PGD"/>
    <property type="match status" value="1"/>
</dbReference>
<dbReference type="Gene3D" id="3.40.50.720">
    <property type="entry name" value="NAD(P)-binding Rossmann-like Domain"/>
    <property type="match status" value="1"/>
</dbReference>
<evidence type="ECO:0000256" key="4">
    <source>
        <dbReference type="ARBA" id="ARBA00023064"/>
    </source>
</evidence>
<evidence type="ECO:0000313" key="7">
    <source>
        <dbReference type="EMBL" id="QQD71640.1"/>
    </source>
</evidence>
<protein>
    <submittedName>
        <fullName evidence="7">Decarboxylating 6-phosphogluconate dehydrogenase</fullName>
    </submittedName>
</protein>
<dbReference type="Pfam" id="PF03446">
    <property type="entry name" value="NAD_binding_2"/>
    <property type="match status" value="1"/>
</dbReference>
<dbReference type="SUPFAM" id="SSF48179">
    <property type="entry name" value="6-phosphogluconate dehydrogenase C-terminal domain-like"/>
    <property type="match status" value="1"/>
</dbReference>
<keyword evidence="3" id="KW-0560">Oxidoreductase</keyword>
<evidence type="ECO:0000259" key="6">
    <source>
        <dbReference type="SMART" id="SM01350"/>
    </source>
</evidence>
<dbReference type="NCBIfam" id="NF007161">
    <property type="entry name" value="PRK09599.1"/>
    <property type="match status" value="1"/>
</dbReference>
<dbReference type="EMBL" id="CP059488">
    <property type="protein sequence ID" value="QQD71640.1"/>
    <property type="molecule type" value="Genomic_DNA"/>
</dbReference>
<dbReference type="NCBIfam" id="TIGR00872">
    <property type="entry name" value="gnd_rel"/>
    <property type="match status" value="1"/>
</dbReference>
<dbReference type="InterPro" id="IPR008927">
    <property type="entry name" value="6-PGluconate_DH-like_C_sf"/>
</dbReference>
<dbReference type="InterPro" id="IPR006114">
    <property type="entry name" value="6PGDH_C"/>
</dbReference>
<dbReference type="InterPro" id="IPR015815">
    <property type="entry name" value="HIBADH-related"/>
</dbReference>
<evidence type="ECO:0000256" key="5">
    <source>
        <dbReference type="PIRSR" id="PIRSR000103-1"/>
    </source>
</evidence>
<dbReference type="AlphaFoldDB" id="A0A7T4WBR9"/>
<dbReference type="InterPro" id="IPR004849">
    <property type="entry name" value="6DGDH_YqeC"/>
</dbReference>
<dbReference type="InterPro" id="IPR006183">
    <property type="entry name" value="Pgluconate_DH"/>
</dbReference>
<sequence length="306" mass="32833">MSNKSIGIVGLGRMGANMARRLHRKDLEVTVYNRHTEKATDLAKETGMHAAKSLEALVQALPSPRVIWLMLPAGEATQSHIDSILPLLSRGDILINGANAFYEDSVAQSQKVEAAGVHYIDAGVSGGVWGLQEGYALMVGGSQDAITQVMPFLEALAPGADRGWLHCGPVGSGHFVKMVHNGIEYGMMQALAEGFAILQGKSEFGLDLAKVAEMWRYGSVVRSWLLDLTADTLAKDQVLADIAPVVADSGEGLWTAQTALALNIPAPVITLALQMRWASQGRDDYAAKLLAMMRNQFGGHAVQKED</sequence>
<name>A0A7T4WBR9_9PROT</name>
<dbReference type="SMART" id="SM01350">
    <property type="entry name" value="6PGD"/>
    <property type="match status" value="1"/>
</dbReference>
<dbReference type="PRINTS" id="PR00076">
    <property type="entry name" value="6PGDHDRGNASE"/>
</dbReference>
<proteinExistence type="inferred from homology"/>
<dbReference type="Gene3D" id="1.10.1040.10">
    <property type="entry name" value="N-(1-d-carboxylethyl)-l-norvaline Dehydrogenase, domain 2"/>
    <property type="match status" value="1"/>
</dbReference>
<evidence type="ECO:0000256" key="2">
    <source>
        <dbReference type="ARBA" id="ARBA00008419"/>
    </source>
</evidence>
<comment type="pathway">
    <text evidence="1">Carbohydrate degradation; pentose phosphate pathway.</text>
</comment>
<dbReference type="RefSeq" id="WP_198659935.1">
    <property type="nucleotide sequence ID" value="NZ_CP059488.1"/>
</dbReference>
<dbReference type="PIRSF" id="PIRSF000103">
    <property type="entry name" value="HIBADH"/>
    <property type="match status" value="1"/>
</dbReference>
<evidence type="ECO:0000256" key="3">
    <source>
        <dbReference type="ARBA" id="ARBA00023002"/>
    </source>
</evidence>
<dbReference type="UniPathway" id="UPA00115"/>
<gene>
    <name evidence="7" type="primary">gnd</name>
    <name evidence="7" type="ORF">H2515_09195</name>
</gene>